<name>A0A9W8RL27_9HYPO</name>
<dbReference type="Proteomes" id="UP001152049">
    <property type="component" value="Unassembled WGS sequence"/>
</dbReference>
<dbReference type="InterPro" id="IPR011333">
    <property type="entry name" value="SKP1/BTB/POZ_sf"/>
</dbReference>
<feature type="compositionally biased region" description="Basic and acidic residues" evidence="1">
    <location>
        <begin position="105"/>
        <end position="117"/>
    </location>
</feature>
<dbReference type="PROSITE" id="PS50097">
    <property type="entry name" value="BTB"/>
    <property type="match status" value="1"/>
</dbReference>
<evidence type="ECO:0000259" key="2">
    <source>
        <dbReference type="PROSITE" id="PS50097"/>
    </source>
</evidence>
<evidence type="ECO:0000313" key="4">
    <source>
        <dbReference type="Proteomes" id="UP001152049"/>
    </source>
</evidence>
<organism evidence="3 4">
    <name type="scientific">Fusarium torreyae</name>
    <dbReference type="NCBI Taxonomy" id="1237075"/>
    <lineage>
        <taxon>Eukaryota</taxon>
        <taxon>Fungi</taxon>
        <taxon>Dikarya</taxon>
        <taxon>Ascomycota</taxon>
        <taxon>Pezizomycotina</taxon>
        <taxon>Sordariomycetes</taxon>
        <taxon>Hypocreomycetidae</taxon>
        <taxon>Hypocreales</taxon>
        <taxon>Nectriaceae</taxon>
        <taxon>Fusarium</taxon>
    </lineage>
</organism>
<proteinExistence type="predicted"/>
<gene>
    <name evidence="3" type="ORF">NW762_013881</name>
</gene>
<dbReference type="EMBL" id="JAOQAZ010000045">
    <property type="protein sequence ID" value="KAJ4245757.1"/>
    <property type="molecule type" value="Genomic_DNA"/>
</dbReference>
<evidence type="ECO:0000256" key="1">
    <source>
        <dbReference type="SAM" id="MobiDB-lite"/>
    </source>
</evidence>
<dbReference type="AlphaFoldDB" id="A0A9W8RL27"/>
<dbReference type="Gene3D" id="3.30.710.10">
    <property type="entry name" value="Potassium Channel Kv1.1, Chain A"/>
    <property type="match status" value="1"/>
</dbReference>
<keyword evidence="4" id="KW-1185">Reference proteome</keyword>
<dbReference type="OrthoDB" id="1022638at2759"/>
<dbReference type="CDD" id="cd18186">
    <property type="entry name" value="BTB_POZ_ZBTB_KLHL-like"/>
    <property type="match status" value="1"/>
</dbReference>
<sequence length="318" mass="35413">MATGNHSSLPAIVQSGDYSDFTLTCEAQSFKLHRVIVCPKSPVITRALEGNFEVGSLSTLSRTTVSSSEGQEATSKVIRVEQFDLATVTRMIIFLYTGDYEFEPPCKDSKTSPDQSKDSSPTASKTEDDTGIELLGHLRMNSIADYYDIESLVKCANSKILPLLDTSQTALLPQLLQEVSTSTSDKAVQSMIASSVASRIEDIVELPGLSMTNSSSSILIEILMICGRRVRDLEARLQDTESLLETKRIERYRLARSLRGCLSVVNNTSGCGRCGTKFKCHLEWFTREDDELFVVWCNRCRKMEHIVDYRPGNLERDP</sequence>
<accession>A0A9W8RL27</accession>
<feature type="domain" description="BTB" evidence="2">
    <location>
        <begin position="19"/>
        <end position="104"/>
    </location>
</feature>
<protein>
    <recommendedName>
        <fullName evidence="2">BTB domain-containing protein</fullName>
    </recommendedName>
</protein>
<dbReference type="Pfam" id="PF00651">
    <property type="entry name" value="BTB"/>
    <property type="match status" value="1"/>
</dbReference>
<evidence type="ECO:0000313" key="3">
    <source>
        <dbReference type="EMBL" id="KAJ4245757.1"/>
    </source>
</evidence>
<dbReference type="SUPFAM" id="SSF54695">
    <property type="entry name" value="POZ domain"/>
    <property type="match status" value="1"/>
</dbReference>
<comment type="caution">
    <text evidence="3">The sequence shown here is derived from an EMBL/GenBank/DDBJ whole genome shotgun (WGS) entry which is preliminary data.</text>
</comment>
<dbReference type="PANTHER" id="PTHR47843">
    <property type="entry name" value="BTB DOMAIN-CONTAINING PROTEIN-RELATED"/>
    <property type="match status" value="1"/>
</dbReference>
<feature type="region of interest" description="Disordered" evidence="1">
    <location>
        <begin position="105"/>
        <end position="130"/>
    </location>
</feature>
<reference evidence="3" key="1">
    <citation type="submission" date="2022-09" db="EMBL/GenBank/DDBJ databases">
        <title>Fusarium specimens isolated from Avocado Roots.</title>
        <authorList>
            <person name="Stajich J."/>
            <person name="Roper C."/>
            <person name="Heimlech-Rivalta G."/>
        </authorList>
    </citation>
    <scope>NUCLEOTIDE SEQUENCE</scope>
    <source>
        <strain evidence="3">CF00136</strain>
    </source>
</reference>
<dbReference type="PANTHER" id="PTHR47843:SF5">
    <property type="entry name" value="BTB_POZ DOMAIN PROTEIN"/>
    <property type="match status" value="1"/>
</dbReference>
<dbReference type="InterPro" id="IPR000210">
    <property type="entry name" value="BTB/POZ_dom"/>
</dbReference>